<dbReference type="Gene3D" id="4.10.830.30">
    <property type="entry name" value="Ribosomal protein L31"/>
    <property type="match status" value="1"/>
</dbReference>
<comment type="cofactor">
    <cofactor evidence="7">
        <name>Zn(2+)</name>
        <dbReference type="ChEBI" id="CHEBI:29105"/>
    </cofactor>
    <text evidence="7">Binds 1 zinc ion per subunit.</text>
</comment>
<dbReference type="PROSITE" id="PS01143">
    <property type="entry name" value="RIBOSOMAL_L31"/>
    <property type="match status" value="1"/>
</dbReference>
<dbReference type="Pfam" id="PF01197">
    <property type="entry name" value="Ribosomal_L31"/>
    <property type="match status" value="1"/>
</dbReference>
<dbReference type="GO" id="GO:0005840">
    <property type="term" value="C:ribosome"/>
    <property type="evidence" value="ECO:0007669"/>
    <property type="project" value="UniProtKB-KW"/>
</dbReference>
<feature type="binding site" evidence="7">
    <location>
        <position position="16"/>
    </location>
    <ligand>
        <name>Zn(2+)</name>
        <dbReference type="ChEBI" id="CHEBI:29105"/>
    </ligand>
</feature>
<organism evidence="8 9">
    <name type="scientific">Candidatus Berkelbacteria bacterium CG08_land_8_20_14_0_20_39_8</name>
    <dbReference type="NCBI Taxonomy" id="1974511"/>
    <lineage>
        <taxon>Bacteria</taxon>
        <taxon>Candidatus Berkelbacteria</taxon>
    </lineage>
</organism>
<reference evidence="9" key="1">
    <citation type="submission" date="2017-09" db="EMBL/GenBank/DDBJ databases">
        <title>Depth-based differentiation of microbial function through sediment-hosted aquifers and enrichment of novel symbionts in the deep terrestrial subsurface.</title>
        <authorList>
            <person name="Probst A.J."/>
            <person name="Ladd B."/>
            <person name="Jarett J.K."/>
            <person name="Geller-Mcgrath D.E."/>
            <person name="Sieber C.M.K."/>
            <person name="Emerson J.B."/>
            <person name="Anantharaman K."/>
            <person name="Thomas B.C."/>
            <person name="Malmstrom R."/>
            <person name="Stieglmeier M."/>
            <person name="Klingl A."/>
            <person name="Woyke T."/>
            <person name="Ryan C.M."/>
            <person name="Banfield J.F."/>
        </authorList>
    </citation>
    <scope>NUCLEOTIDE SEQUENCE [LARGE SCALE GENOMIC DNA]</scope>
</reference>
<dbReference type="GO" id="GO:1990904">
    <property type="term" value="C:ribonucleoprotein complex"/>
    <property type="evidence" value="ECO:0007669"/>
    <property type="project" value="UniProtKB-KW"/>
</dbReference>
<evidence type="ECO:0000256" key="7">
    <source>
        <dbReference type="HAMAP-Rule" id="MF_00501"/>
    </source>
</evidence>
<dbReference type="GO" id="GO:0006412">
    <property type="term" value="P:translation"/>
    <property type="evidence" value="ECO:0007669"/>
    <property type="project" value="UniProtKB-UniRule"/>
</dbReference>
<keyword evidence="5 7" id="KW-0687">Ribonucleoprotein</keyword>
<gene>
    <name evidence="7" type="primary">rpmE</name>
    <name evidence="8" type="ORF">COT12_02290</name>
</gene>
<comment type="caution">
    <text evidence="8">The sequence shown here is derived from an EMBL/GenBank/DDBJ whole genome shotgun (WGS) entry which is preliminary data.</text>
</comment>
<comment type="subunit">
    <text evidence="7">Part of the 50S ribosomal subunit.</text>
</comment>
<dbReference type="EMBL" id="PEXI01000072">
    <property type="protein sequence ID" value="PIU24198.1"/>
    <property type="molecule type" value="Genomic_DNA"/>
</dbReference>
<comment type="similarity">
    <text evidence="1 7">Belongs to the bacterial ribosomal protein bL31 family. Type A subfamily.</text>
</comment>
<protein>
    <recommendedName>
        <fullName evidence="6 7">Large ribosomal subunit protein bL31</fullName>
    </recommendedName>
</protein>
<evidence type="ECO:0000256" key="1">
    <source>
        <dbReference type="ARBA" id="ARBA00009296"/>
    </source>
</evidence>
<dbReference type="GO" id="GO:0003735">
    <property type="term" value="F:structural constituent of ribosome"/>
    <property type="evidence" value="ECO:0007669"/>
    <property type="project" value="InterPro"/>
</dbReference>
<evidence type="ECO:0000256" key="2">
    <source>
        <dbReference type="ARBA" id="ARBA00022730"/>
    </source>
</evidence>
<feature type="binding site" evidence="7">
    <location>
        <position position="18"/>
    </location>
    <ligand>
        <name>Zn(2+)</name>
        <dbReference type="ChEBI" id="CHEBI:29105"/>
    </ligand>
</feature>
<dbReference type="AlphaFoldDB" id="A0A2M6YBY5"/>
<keyword evidence="2 7" id="KW-0699">rRNA-binding</keyword>
<evidence type="ECO:0000313" key="8">
    <source>
        <dbReference type="EMBL" id="PIU24198.1"/>
    </source>
</evidence>
<dbReference type="PRINTS" id="PR01249">
    <property type="entry name" value="RIBOSOMALL31"/>
</dbReference>
<dbReference type="GO" id="GO:0046872">
    <property type="term" value="F:metal ion binding"/>
    <property type="evidence" value="ECO:0007669"/>
    <property type="project" value="UniProtKB-KW"/>
</dbReference>
<evidence type="ECO:0000256" key="4">
    <source>
        <dbReference type="ARBA" id="ARBA00022980"/>
    </source>
</evidence>
<keyword evidence="3 7" id="KW-0694">RNA-binding</keyword>
<dbReference type="SUPFAM" id="SSF143800">
    <property type="entry name" value="L28p-like"/>
    <property type="match status" value="1"/>
</dbReference>
<dbReference type="NCBIfam" id="NF000612">
    <property type="entry name" value="PRK00019.1"/>
    <property type="match status" value="1"/>
</dbReference>
<dbReference type="InterPro" id="IPR042105">
    <property type="entry name" value="Ribosomal_bL31_sf"/>
</dbReference>
<keyword evidence="4 7" id="KW-0689">Ribosomal protein</keyword>
<dbReference type="InterPro" id="IPR027491">
    <property type="entry name" value="Ribosomal_bL31_A"/>
</dbReference>
<evidence type="ECO:0000256" key="3">
    <source>
        <dbReference type="ARBA" id="ARBA00022884"/>
    </source>
</evidence>
<dbReference type="NCBIfam" id="TIGR00105">
    <property type="entry name" value="L31"/>
    <property type="match status" value="1"/>
</dbReference>
<evidence type="ECO:0000256" key="6">
    <source>
        <dbReference type="ARBA" id="ARBA00035687"/>
    </source>
</evidence>
<evidence type="ECO:0000256" key="5">
    <source>
        <dbReference type="ARBA" id="ARBA00023274"/>
    </source>
</evidence>
<sequence>MKKDIHPQYHTAKVTCSCGNSFEVGSTADEINVEICSACHPYFTGKEKLIDTAGRVDKFRARQKAAAKYKEAKTKTADK</sequence>
<feature type="binding site" evidence="7">
    <location>
        <position position="39"/>
    </location>
    <ligand>
        <name>Zn(2+)</name>
        <dbReference type="ChEBI" id="CHEBI:29105"/>
    </ligand>
</feature>
<proteinExistence type="inferred from homology"/>
<dbReference type="PANTHER" id="PTHR33280">
    <property type="entry name" value="50S RIBOSOMAL PROTEIN L31, CHLOROPLASTIC"/>
    <property type="match status" value="1"/>
</dbReference>
<dbReference type="PANTHER" id="PTHR33280:SF6">
    <property type="entry name" value="LARGE RIBOSOMAL SUBUNIT PROTEIN BL31A"/>
    <property type="match status" value="1"/>
</dbReference>
<comment type="function">
    <text evidence="7">Binds the 23S rRNA.</text>
</comment>
<keyword evidence="7" id="KW-0862">Zinc</keyword>
<evidence type="ECO:0000313" key="9">
    <source>
        <dbReference type="Proteomes" id="UP000229896"/>
    </source>
</evidence>
<dbReference type="Proteomes" id="UP000229896">
    <property type="component" value="Unassembled WGS sequence"/>
</dbReference>
<feature type="binding site" evidence="7">
    <location>
        <position position="36"/>
    </location>
    <ligand>
        <name>Zn(2+)</name>
        <dbReference type="ChEBI" id="CHEBI:29105"/>
    </ligand>
</feature>
<dbReference type="GO" id="GO:0019843">
    <property type="term" value="F:rRNA binding"/>
    <property type="evidence" value="ECO:0007669"/>
    <property type="project" value="UniProtKB-KW"/>
</dbReference>
<dbReference type="InterPro" id="IPR034704">
    <property type="entry name" value="Ribosomal_bL28/bL31-like_sf"/>
</dbReference>
<dbReference type="InterPro" id="IPR002150">
    <property type="entry name" value="Ribosomal_bL31"/>
</dbReference>
<dbReference type="HAMAP" id="MF_00501">
    <property type="entry name" value="Ribosomal_bL31_1"/>
    <property type="match status" value="1"/>
</dbReference>
<keyword evidence="7" id="KW-0479">Metal-binding</keyword>
<accession>A0A2M6YBY5</accession>
<name>A0A2M6YBY5_9BACT</name>
<dbReference type="NCBIfam" id="NF001809">
    <property type="entry name" value="PRK00528.1"/>
    <property type="match status" value="1"/>
</dbReference>